<dbReference type="RefSeq" id="WP_018373605.1">
    <property type="nucleotide sequence ID" value="NZ_LT906439.1"/>
</dbReference>
<reference evidence="4 5" key="1">
    <citation type="submission" date="2017-06" db="EMBL/GenBank/DDBJ databases">
        <authorList>
            <consortium name="Pathogen Informatics"/>
        </authorList>
    </citation>
    <scope>NUCLEOTIDE SEQUENCE [LARGE SCALE GENOMIC DNA]</scope>
    <source>
        <strain evidence="4 5">NCTC13788</strain>
    </source>
</reference>
<dbReference type="GO" id="GO:0047739">
    <property type="term" value="F:cephalosporin-C deacetylase activity"/>
    <property type="evidence" value="ECO:0007669"/>
    <property type="project" value="UniProtKB-EC"/>
</dbReference>
<dbReference type="SUPFAM" id="SSF53474">
    <property type="entry name" value="alpha/beta-Hydrolases"/>
    <property type="match status" value="1"/>
</dbReference>
<dbReference type="PANTHER" id="PTHR40111:SF1">
    <property type="entry name" value="CEPHALOSPORIN-C DEACETYLASE"/>
    <property type="match status" value="1"/>
</dbReference>
<evidence type="ECO:0000313" key="5">
    <source>
        <dbReference type="Proteomes" id="UP000215185"/>
    </source>
</evidence>
<dbReference type="AlphaFoldDB" id="A0A239SZ80"/>
<dbReference type="Pfam" id="PF05448">
    <property type="entry name" value="AXE1"/>
    <property type="match status" value="1"/>
</dbReference>
<keyword evidence="5" id="KW-1185">Reference proteome</keyword>
<dbReference type="Gene3D" id="3.40.50.1820">
    <property type="entry name" value="alpha/beta hydrolase"/>
    <property type="match status" value="1"/>
</dbReference>
<protein>
    <submittedName>
        <fullName evidence="4">Acetyl xylan esterase protein</fullName>
        <ecNumber evidence="4">3.1.1.41</ecNumber>
    </submittedName>
</protein>
<feature type="domain" description="Acetyl xylan esterase" evidence="3">
    <location>
        <begin position="12"/>
        <end position="310"/>
    </location>
</feature>
<dbReference type="GO" id="GO:0005976">
    <property type="term" value="P:polysaccharide metabolic process"/>
    <property type="evidence" value="ECO:0007669"/>
    <property type="project" value="TreeGrafter"/>
</dbReference>
<feature type="binding site" evidence="2">
    <location>
        <position position="91"/>
    </location>
    <ligand>
        <name>substrate</name>
    </ligand>
</feature>
<dbReference type="eggNOG" id="COG3458">
    <property type="taxonomic scope" value="Bacteria"/>
</dbReference>
<evidence type="ECO:0000259" key="3">
    <source>
        <dbReference type="Pfam" id="PF05448"/>
    </source>
</evidence>
<dbReference type="EC" id="3.1.1.41" evidence="4"/>
<feature type="active site" description="Charge relay system" evidence="1">
    <location>
        <position position="301"/>
    </location>
</feature>
<name>A0A239SZ80_9STRE</name>
<feature type="active site" description="Charge relay system" evidence="1">
    <location>
        <position position="272"/>
    </location>
</feature>
<feature type="active site" description="Nucleophile" evidence="1">
    <location>
        <position position="182"/>
    </location>
</feature>
<dbReference type="KEGG" id="smen:SAMEA4412692_1989"/>
<dbReference type="InterPro" id="IPR029058">
    <property type="entry name" value="AB_hydrolase_fold"/>
</dbReference>
<organism evidence="4 5">
    <name type="scientific">Streptococcus merionis</name>
    <dbReference type="NCBI Taxonomy" id="400065"/>
    <lineage>
        <taxon>Bacteria</taxon>
        <taxon>Bacillati</taxon>
        <taxon>Bacillota</taxon>
        <taxon>Bacilli</taxon>
        <taxon>Lactobacillales</taxon>
        <taxon>Streptococcaceae</taxon>
        <taxon>Streptococcus</taxon>
    </lineage>
</organism>
<dbReference type="EMBL" id="LT906439">
    <property type="protein sequence ID" value="SNU90791.1"/>
    <property type="molecule type" value="Genomic_DNA"/>
</dbReference>
<evidence type="ECO:0000313" key="4">
    <source>
        <dbReference type="EMBL" id="SNU90791.1"/>
    </source>
</evidence>
<dbReference type="STRING" id="1123308.GCA_000380085_01033"/>
<gene>
    <name evidence="4" type="primary">axe1</name>
    <name evidence="4" type="ORF">SAMEA4412692_01989</name>
</gene>
<dbReference type="PANTHER" id="PTHR40111">
    <property type="entry name" value="CEPHALOSPORIN-C DEACETYLASE"/>
    <property type="match status" value="1"/>
</dbReference>
<evidence type="ECO:0000256" key="2">
    <source>
        <dbReference type="PIRSR" id="PIRSR639069-2"/>
    </source>
</evidence>
<sequence>MRVKDAVAFWGDYRGSQCKPADFDVFWARALEEVDQLGFDYQLRPASFTSPIAECFELIFSTVNGSTIVCQLLKPKVIIDKCPVLFQFHGYHTNVGDWSDKLAFVALGYIVVAMDVPGQGGASQDYSQTSGGTLKGHLIRGVEDGPEDLFYKQVYQAIYQLTRIVASMTEVNSQRFYSYGVSQGGALALVCASLCSQVRVCFVQYPFLSEFREAYGLQAEQSAYEELPYYFRFRDPLHEMEETIFKTLDYIDIQYLVPQIKAKVFWGMALEDRICHPKTQFAVYNQLQTEKELLFYPEFGHEYLPKFNDMMHQKLSAEGEDDEAISS</sequence>
<dbReference type="InterPro" id="IPR039069">
    <property type="entry name" value="CE7"/>
</dbReference>
<dbReference type="Proteomes" id="UP000215185">
    <property type="component" value="Chromosome 1"/>
</dbReference>
<accession>A0A239SZ80</accession>
<dbReference type="OrthoDB" id="9770528at2"/>
<dbReference type="InterPro" id="IPR008391">
    <property type="entry name" value="AXE1_dom"/>
</dbReference>
<proteinExistence type="predicted"/>
<evidence type="ECO:0000256" key="1">
    <source>
        <dbReference type="PIRSR" id="PIRSR639069-1"/>
    </source>
</evidence>
<keyword evidence="4" id="KW-0378">Hydrolase</keyword>